<evidence type="ECO:0000313" key="2">
    <source>
        <dbReference type="Proteomes" id="UP000063434"/>
    </source>
</evidence>
<evidence type="ECO:0008006" key="3">
    <source>
        <dbReference type="Google" id="ProtNLM"/>
    </source>
</evidence>
<gene>
    <name evidence="1" type="ORF">PFL603g_05380</name>
</gene>
<proteinExistence type="predicted"/>
<dbReference type="RefSeq" id="WP_155717305.1">
    <property type="nucleotide sequence ID" value="NZ_LCYC01000062.1"/>
</dbReference>
<comment type="caution">
    <text evidence="1">The sequence shown here is derived from an EMBL/GenBank/DDBJ whole genome shotgun (WGS) entry which is preliminary data.</text>
</comment>
<protein>
    <recommendedName>
        <fullName evidence="3">Integrase</fullName>
    </recommendedName>
</protein>
<dbReference type="AlphaFoldDB" id="A0A109KK55"/>
<organism evidence="1 2">
    <name type="scientific">Pseudomonas fluorescens</name>
    <dbReference type="NCBI Taxonomy" id="294"/>
    <lineage>
        <taxon>Bacteria</taxon>
        <taxon>Pseudomonadati</taxon>
        <taxon>Pseudomonadota</taxon>
        <taxon>Gammaproteobacteria</taxon>
        <taxon>Pseudomonadales</taxon>
        <taxon>Pseudomonadaceae</taxon>
        <taxon>Pseudomonas</taxon>
    </lineage>
</organism>
<dbReference type="Proteomes" id="UP000063434">
    <property type="component" value="Unassembled WGS sequence"/>
</dbReference>
<evidence type="ECO:0000313" key="1">
    <source>
        <dbReference type="EMBL" id="KWV70702.1"/>
    </source>
</evidence>
<accession>A0A109KK55</accession>
<reference evidence="1 2" key="1">
    <citation type="submission" date="2015-05" db="EMBL/GenBank/DDBJ databases">
        <title>A genomic and transcriptomic approach to investigate the blue pigment phenotype in Pseudomonas fluorescens.</title>
        <authorList>
            <person name="Andreani N.A."/>
            <person name="Cardazzo B."/>
        </authorList>
    </citation>
    <scope>NUCLEOTIDE SEQUENCE [LARGE SCALE GENOMIC DNA]</scope>
    <source>
        <strain evidence="1 2">Ps_40</strain>
    </source>
</reference>
<dbReference type="EMBL" id="LCYC01000062">
    <property type="protein sequence ID" value="KWV70702.1"/>
    <property type="molecule type" value="Genomic_DNA"/>
</dbReference>
<sequence length="679" mass="75970">MNNHATKDFGLKLEIESVSPYAANFRPPTWPPAQDYAVVINSEGLVISRYGDSIWNLSPWAQITLQINFGDGPLRKGTGSITKSNADILRLIAAWWLYGPRAVRSPTTLLARVRVLKPLFIACSRAGITVTELTRYPRVLSEISDKGLVSGPAAYSLHVLYEWRDSVGLEILPPRDIAKTIKPKTDDGVVQTAYIPPRIWKYQVSRLKEYLDDFMKHKTQIEDLYNFYLHIHTNGDSGNQTPKQGKLVTIRNHDGLNPDTPRTFHMKHFHEYAAEYGVQDVLTKWIGKLTGGGRGVMCLTSYLTLAGHVGIAYIINFSMMRINEAWMLRQSCLSCEEDEEFGKIYVLTGVTSKTLQDDNARWITSSSVELAIKVLSAISTLRMNTICSLSPNSIPASIVEDPWLVLPAVEPWSNKQYSGDLTIRHTYPGYTSCINDFPRLFDSDVIAITSEDVELSLRVSTYFPENRFSIGKPWPFAWHQLRRTGVVNMMSSSLVSDVSIQYQLKHSSRAMSLYYGRGYSQANLNESLRSEYVSATYEVMAKEIKSLISTSFISAFGESHKTNLLKDISEQTEPQIQKALKNGLISLRPTIFGNCTKTGNCPYGGFENVIRCGGGDGQPPCSEGIIDIRKRKAVERMRSLTLNRYTSAPADSPLRVSLGMQILALDNISDLINGAKNEC</sequence>
<dbReference type="PATRIC" id="fig|294.195.peg.5747"/>
<name>A0A109KK55_PSEFL</name>